<evidence type="ECO:0000313" key="4">
    <source>
        <dbReference type="Proteomes" id="UP000186698"/>
    </source>
</evidence>
<dbReference type="GO" id="GO:0070652">
    <property type="term" value="C:HAUS complex"/>
    <property type="evidence" value="ECO:0007669"/>
    <property type="project" value="InterPro"/>
</dbReference>
<keyword evidence="4" id="KW-1185">Reference proteome</keyword>
<dbReference type="Bgee" id="108706930">
    <property type="expression patterns" value="Expressed in blastula and 11 other cell types or tissues"/>
</dbReference>
<proteinExistence type="predicted"/>
<dbReference type="KEGG" id="xla:108706930"/>
<protein>
    <submittedName>
        <fullName evidence="5">HAUS augmin-like complex subunit 6 isoform X1</fullName>
    </submittedName>
</protein>
<dbReference type="GO" id="GO:0008017">
    <property type="term" value="F:microtubule binding"/>
    <property type="evidence" value="ECO:0000318"/>
    <property type="project" value="GO_Central"/>
</dbReference>
<dbReference type="GO" id="GO:1990498">
    <property type="term" value="C:mitotic spindle microtubule"/>
    <property type="evidence" value="ECO:0000318"/>
    <property type="project" value="GO_Central"/>
</dbReference>
<dbReference type="OrthoDB" id="5575722at2759"/>
<keyword evidence="1" id="KW-0175">Coiled coil</keyword>
<evidence type="ECO:0000313" key="5">
    <source>
        <dbReference type="RefSeq" id="XP_018099237.1"/>
    </source>
</evidence>
<feature type="domain" description="HAUS augmin-like complex subunit 6 N-terminal" evidence="3">
    <location>
        <begin position="16"/>
        <end position="242"/>
    </location>
</feature>
<dbReference type="InterPro" id="IPR028163">
    <property type="entry name" value="HAUS_6_N"/>
</dbReference>
<dbReference type="AlphaFoldDB" id="A0A1L8HNV4"/>
<feature type="compositionally biased region" description="Basic and acidic residues" evidence="2">
    <location>
        <begin position="679"/>
        <end position="705"/>
    </location>
</feature>
<dbReference type="GeneID" id="108706930"/>
<feature type="coiled-coil region" evidence="1">
    <location>
        <begin position="175"/>
        <end position="216"/>
    </location>
</feature>
<feature type="region of interest" description="Disordered" evidence="2">
    <location>
        <begin position="522"/>
        <end position="541"/>
    </location>
</feature>
<dbReference type="PANTHER" id="PTHR16151:SF2">
    <property type="entry name" value="HAUS AUGMIN-LIKE COMPLEX SUBUNIT 6"/>
    <property type="match status" value="1"/>
</dbReference>
<dbReference type="Pfam" id="PF14661">
    <property type="entry name" value="HAUS6_N"/>
    <property type="match status" value="1"/>
</dbReference>
<gene>
    <name evidence="5 6" type="primary">haus6.S</name>
</gene>
<dbReference type="PANTHER" id="PTHR16151">
    <property type="entry name" value="HAUS AUGMIN-LIKE COMPLEX SUBUNIT 6"/>
    <property type="match status" value="1"/>
</dbReference>
<organism evidence="4 5">
    <name type="scientific">Xenopus laevis</name>
    <name type="common">African clawed frog</name>
    <dbReference type="NCBI Taxonomy" id="8355"/>
    <lineage>
        <taxon>Eukaryota</taxon>
        <taxon>Metazoa</taxon>
        <taxon>Chordata</taxon>
        <taxon>Craniata</taxon>
        <taxon>Vertebrata</taxon>
        <taxon>Euteleostomi</taxon>
        <taxon>Amphibia</taxon>
        <taxon>Batrachia</taxon>
        <taxon>Anura</taxon>
        <taxon>Pipoidea</taxon>
        <taxon>Pipidae</taxon>
        <taxon>Xenopodinae</taxon>
        <taxon>Xenopus</taxon>
        <taxon>Xenopus</taxon>
    </lineage>
</organism>
<accession>A0A1L8HNV4</accession>
<dbReference type="CTD" id="108706930"/>
<reference evidence="5" key="1">
    <citation type="submission" date="2025-08" db="UniProtKB">
        <authorList>
            <consortium name="RefSeq"/>
        </authorList>
    </citation>
    <scope>IDENTIFICATION</scope>
    <source>
        <strain evidence="5">J_2021</strain>
        <tissue evidence="5">Erythrocytes</tissue>
    </source>
</reference>
<evidence type="ECO:0000256" key="1">
    <source>
        <dbReference type="SAM" id="Coils"/>
    </source>
</evidence>
<dbReference type="Proteomes" id="UP000186698">
    <property type="component" value="Chromosome 1S"/>
</dbReference>
<dbReference type="GO" id="GO:0051225">
    <property type="term" value="P:spindle assembly"/>
    <property type="evidence" value="ECO:0007669"/>
    <property type="project" value="InterPro"/>
</dbReference>
<dbReference type="AGR" id="Xenbase:XB-GENE-17339399"/>
<sequence>MQSGSRPQLAWQREQMWLALQALGFESGVEAANAGKTMVHVTFGVNMFDKPNKDAFYVVFHFLFGKLDNVRCKEVFRYCWPPIDKKRDAEFRKACCEWLKKISDEVGASFPQVVASIFLSPGGPKFVHLLYHFARYVMLQHIKRDADGANVFIAEALQCKIQDPQKALARNKLARQKYLRVLQRENHVIEEYQRKAQLLIKQIRDMRSEHVALQNQQKIAESVDRKISDKDENIQKIRCTWNAIMQMLKMMEKEVDVVDAVVSGNIDQYCLDGTNATLNIPNLLISRIESEMHRLQMENVYEAGKVNLLTIVQLLNEALKLVSGERCLYDCKGVCLDLQYLNGKAKFESEVLTRLRNMRHKIKREDLVSIEKSIADKEREWERKWKKILGKSPFILLKGLNPALELNPPMAPFSFDPASEEVLKSSIFCHYPASLQEYSHKENPLKDLKRDPGGELLQRLIGATVLTPSGRKSTSSLGMATPIRRRMSLNEKEFQTPNMCDQTGFQRTPSSVVQKRMSDVSWKTAANSPLPHTPTPYKQDPKNMARRQLAQQVADYIVSESPRSSAGRGMEIDDLLGILSSDPFLSKKEIPRTPENLISDIRSSWRKAIQSVESSDVASPVAAPCMDSTAELESAHCSQIDLSMACFLSTSHASEQNDCSRTRIPPNTGGNNSASLHSDVGHHESTDLKSETDLSKSEDLSLPTKESEHALINLLDDKKESNAEALIDPMENKNKTLVFGNQSVHKLMDKTVLISVSGQENLSAHSTLPWNSSNVLTCDSSSDSHEVIQLGILHETLPENAGGNVSLNSTISLGGDGEPFEKSELPDLDFTFDRNEHSSISMEGKMDIHYIRSRYEALKLTLTSLTDEEHHGDQDTSNMRFTKHKSESSLLLGSDVYSPMEKGLSLDLEYLTSPLPKDRKLSLPQLISFSPESISLEKQEDILDVFESQDFKNQNKTFDFMSSGLDLHKSTDEGLEQLIKL</sequence>
<dbReference type="Xenbase" id="XB-GENE-17339399">
    <property type="gene designation" value="haus6.S"/>
</dbReference>
<feature type="region of interest" description="Disordered" evidence="2">
    <location>
        <begin position="657"/>
        <end position="705"/>
    </location>
</feature>
<evidence type="ECO:0000259" key="3">
    <source>
        <dbReference type="Pfam" id="PF14661"/>
    </source>
</evidence>
<name>A0A1L8HNV4_XENLA</name>
<dbReference type="PaxDb" id="8355-A0A1L8HNV4"/>
<dbReference type="STRING" id="8355.A0A1L8HNV4"/>
<dbReference type="InterPro" id="IPR026797">
    <property type="entry name" value="HAUS_6"/>
</dbReference>
<dbReference type="GO" id="GO:0000226">
    <property type="term" value="P:microtubule cytoskeleton organization"/>
    <property type="evidence" value="ECO:0000318"/>
    <property type="project" value="GO_Central"/>
</dbReference>
<dbReference type="RefSeq" id="XP_018099237.1">
    <property type="nucleotide sequence ID" value="XM_018243748.2"/>
</dbReference>
<evidence type="ECO:0000256" key="2">
    <source>
        <dbReference type="SAM" id="MobiDB-lite"/>
    </source>
</evidence>
<dbReference type="OMA" id="RSHCNEV"/>
<evidence type="ECO:0000313" key="6">
    <source>
        <dbReference type="Xenbase" id="XB-GENE-17339399"/>
    </source>
</evidence>